<organism evidence="1 2">
    <name type="scientific">Crinalium epipsammum PCC 9333</name>
    <dbReference type="NCBI Taxonomy" id="1173022"/>
    <lineage>
        <taxon>Bacteria</taxon>
        <taxon>Bacillati</taxon>
        <taxon>Cyanobacteriota</taxon>
        <taxon>Cyanophyceae</taxon>
        <taxon>Gomontiellales</taxon>
        <taxon>Gomontiellaceae</taxon>
        <taxon>Crinalium</taxon>
    </lineage>
</organism>
<dbReference type="RefSeq" id="WP_015204049.1">
    <property type="nucleotide sequence ID" value="NC_019753.1"/>
</dbReference>
<dbReference type="eggNOG" id="COG4691">
    <property type="taxonomic scope" value="Bacteria"/>
</dbReference>
<evidence type="ECO:0000313" key="2">
    <source>
        <dbReference type="Proteomes" id="UP000010472"/>
    </source>
</evidence>
<dbReference type="SUPFAM" id="SSF47598">
    <property type="entry name" value="Ribbon-helix-helix"/>
    <property type="match status" value="1"/>
</dbReference>
<name>K9W142_9CYAN</name>
<accession>K9W142</accession>
<proteinExistence type="predicted"/>
<dbReference type="STRING" id="1173022.Cri9333_3103"/>
<evidence type="ECO:0000313" key="1">
    <source>
        <dbReference type="EMBL" id="AFZ13941.1"/>
    </source>
</evidence>
<dbReference type="EMBL" id="CP003620">
    <property type="protein sequence ID" value="AFZ13941.1"/>
    <property type="molecule type" value="Genomic_DNA"/>
</dbReference>
<dbReference type="InterPro" id="IPR010985">
    <property type="entry name" value="Ribbon_hlx_hlx"/>
</dbReference>
<dbReference type="Proteomes" id="UP000010472">
    <property type="component" value="Chromosome"/>
</dbReference>
<evidence type="ECO:0008006" key="3">
    <source>
        <dbReference type="Google" id="ProtNLM"/>
    </source>
</evidence>
<dbReference type="KEGG" id="cep:Cri9333_3103"/>
<gene>
    <name evidence="1" type="ORF">Cri9333_3103</name>
</gene>
<protein>
    <recommendedName>
        <fullName evidence="3">Arc-like DNA binding domain-containing protein</fullName>
    </recommendedName>
</protein>
<dbReference type="PATRIC" id="fig|1173022.3.peg.3358"/>
<dbReference type="AlphaFoldDB" id="K9W142"/>
<dbReference type="GO" id="GO:0006355">
    <property type="term" value="P:regulation of DNA-templated transcription"/>
    <property type="evidence" value="ECO:0007669"/>
    <property type="project" value="InterPro"/>
</dbReference>
<keyword evidence="2" id="KW-1185">Reference proteome</keyword>
<sequence length="99" mass="11522">MAKLTIDHLPDELMEQIQQLANQNHQTIDEQLIKLLKQALQKPQQPLKFIASPEIDPTWEERCKAVPQLLADIDKCPRLNPLDYGLPDSTELIREDRQR</sequence>
<dbReference type="HOGENOM" id="CLU_163303_0_0_3"/>
<dbReference type="OrthoDB" id="2389872at2"/>
<reference evidence="1 2" key="1">
    <citation type="submission" date="2012-06" db="EMBL/GenBank/DDBJ databases">
        <title>Finished chromosome of genome of Crinalium epipsammum PCC 9333.</title>
        <authorList>
            <consortium name="US DOE Joint Genome Institute"/>
            <person name="Gugger M."/>
            <person name="Coursin T."/>
            <person name="Rippka R."/>
            <person name="Tandeau De Marsac N."/>
            <person name="Huntemann M."/>
            <person name="Wei C.-L."/>
            <person name="Han J."/>
            <person name="Detter J.C."/>
            <person name="Han C."/>
            <person name="Tapia R."/>
            <person name="Davenport K."/>
            <person name="Daligault H."/>
            <person name="Erkkila T."/>
            <person name="Gu W."/>
            <person name="Munk A.C.C."/>
            <person name="Teshima H."/>
            <person name="Xu Y."/>
            <person name="Chain P."/>
            <person name="Chen A."/>
            <person name="Krypides N."/>
            <person name="Mavromatis K."/>
            <person name="Markowitz V."/>
            <person name="Szeto E."/>
            <person name="Ivanova N."/>
            <person name="Mikhailova N."/>
            <person name="Ovchinnikova G."/>
            <person name="Pagani I."/>
            <person name="Pati A."/>
            <person name="Goodwin L."/>
            <person name="Peters L."/>
            <person name="Pitluck S."/>
            <person name="Woyke T."/>
            <person name="Kerfeld C."/>
        </authorList>
    </citation>
    <scope>NUCLEOTIDE SEQUENCE [LARGE SCALE GENOMIC DNA]</scope>
    <source>
        <strain evidence="1 2">PCC 9333</strain>
    </source>
</reference>